<dbReference type="Proteomes" id="UP001597280">
    <property type="component" value="Unassembled WGS sequence"/>
</dbReference>
<evidence type="ECO:0000313" key="2">
    <source>
        <dbReference type="Proteomes" id="UP001597280"/>
    </source>
</evidence>
<keyword evidence="2" id="KW-1185">Reference proteome</keyword>
<dbReference type="EMBL" id="JBHUFL010000002">
    <property type="protein sequence ID" value="MFD1834267.1"/>
    <property type="molecule type" value="Genomic_DNA"/>
</dbReference>
<accession>A0ABW4PTW5</accession>
<protein>
    <submittedName>
        <fullName evidence="1">Uncharacterized protein</fullName>
    </submittedName>
</protein>
<reference evidence="2" key="1">
    <citation type="journal article" date="2019" name="Int. J. Syst. Evol. Microbiol.">
        <title>The Global Catalogue of Microorganisms (GCM) 10K type strain sequencing project: providing services to taxonomists for standard genome sequencing and annotation.</title>
        <authorList>
            <consortium name="The Broad Institute Genomics Platform"/>
            <consortium name="The Broad Institute Genome Sequencing Center for Infectious Disease"/>
            <person name="Wu L."/>
            <person name="Ma J."/>
        </authorList>
    </citation>
    <scope>NUCLEOTIDE SEQUENCE [LARGE SCALE GENOMIC DNA]</scope>
    <source>
        <strain evidence="2">JCM 11650</strain>
    </source>
</reference>
<comment type="caution">
    <text evidence="1">The sequence shown here is derived from an EMBL/GenBank/DDBJ whole genome shotgun (WGS) entry which is preliminary data.</text>
</comment>
<evidence type="ECO:0000313" key="1">
    <source>
        <dbReference type="EMBL" id="MFD1834267.1"/>
    </source>
</evidence>
<sequence length="70" mass="7819">MRIIMHIIIIEHIMARAARRAAGAGRTTVRVLIDDMPGSMPGSRPVSKGLFTFRDRERVKRALNCEFPGA</sequence>
<gene>
    <name evidence="1" type="ORF">ACFSDA_04175</name>
</gene>
<proteinExistence type="predicted"/>
<dbReference type="RefSeq" id="WP_343903645.1">
    <property type="nucleotide sequence ID" value="NZ_BAAAIS010000002.1"/>
</dbReference>
<organism evidence="1 2">
    <name type="scientific">Brachybacterium rhamnosum</name>
    <dbReference type="NCBI Taxonomy" id="173361"/>
    <lineage>
        <taxon>Bacteria</taxon>
        <taxon>Bacillati</taxon>
        <taxon>Actinomycetota</taxon>
        <taxon>Actinomycetes</taxon>
        <taxon>Micrococcales</taxon>
        <taxon>Dermabacteraceae</taxon>
        <taxon>Brachybacterium</taxon>
    </lineage>
</organism>
<name>A0ABW4PTW5_9MICO</name>